<dbReference type="Proteomes" id="UP001271648">
    <property type="component" value="Unassembled WGS sequence"/>
</dbReference>
<organism evidence="1 2">
    <name type="scientific">Sporosarcina thermotolerans</name>
    <dbReference type="NCBI Taxonomy" id="633404"/>
    <lineage>
        <taxon>Bacteria</taxon>
        <taxon>Bacillati</taxon>
        <taxon>Bacillota</taxon>
        <taxon>Bacilli</taxon>
        <taxon>Bacillales</taxon>
        <taxon>Caryophanaceae</taxon>
        <taxon>Sporosarcina</taxon>
    </lineage>
</organism>
<sequence length="70" mass="8196">MNCESKVKVIYKKSLFVELVKLGHNFLYSTKNKNNPNYQCFMFEATKELDRDLATITGHEYDGTQRTESK</sequence>
<gene>
    <name evidence="1" type="ORF">QTL97_17555</name>
</gene>
<keyword evidence="2" id="KW-1185">Reference proteome</keyword>
<accession>A0AAW9ADR2</accession>
<dbReference type="RefSeq" id="WP_283733134.1">
    <property type="nucleotide sequence ID" value="NZ_CP125968.1"/>
</dbReference>
<proteinExistence type="predicted"/>
<evidence type="ECO:0008006" key="3">
    <source>
        <dbReference type="Google" id="ProtNLM"/>
    </source>
</evidence>
<comment type="caution">
    <text evidence="1">The sequence shown here is derived from an EMBL/GenBank/DDBJ whole genome shotgun (WGS) entry which is preliminary data.</text>
</comment>
<dbReference type="AlphaFoldDB" id="A0AAW9ADR2"/>
<evidence type="ECO:0000313" key="2">
    <source>
        <dbReference type="Proteomes" id="UP001271648"/>
    </source>
</evidence>
<evidence type="ECO:0000313" key="1">
    <source>
        <dbReference type="EMBL" id="MDW0118733.1"/>
    </source>
</evidence>
<name>A0AAW9ADR2_9BACL</name>
<dbReference type="EMBL" id="JAUBDJ010000017">
    <property type="protein sequence ID" value="MDW0118733.1"/>
    <property type="molecule type" value="Genomic_DNA"/>
</dbReference>
<protein>
    <recommendedName>
        <fullName evidence="3">DUF5659 domain-containing protein</fullName>
    </recommendedName>
</protein>
<reference evidence="1 2" key="1">
    <citation type="submission" date="2023-06" db="EMBL/GenBank/DDBJ databases">
        <title>Sporosarcina sp. nov., isolated from Korean traditional fermented seafood 'Jeotgal'.</title>
        <authorList>
            <person name="Yang A.I."/>
            <person name="Shin N.-R."/>
        </authorList>
    </citation>
    <scope>NUCLEOTIDE SEQUENCE [LARGE SCALE GENOMIC DNA]</scope>
    <source>
        <strain evidence="1 2">KCTC43456</strain>
    </source>
</reference>